<dbReference type="GO" id="GO:0043130">
    <property type="term" value="F:ubiquitin binding"/>
    <property type="evidence" value="ECO:0007669"/>
    <property type="project" value="TreeGrafter"/>
</dbReference>
<evidence type="ECO:0000313" key="5">
    <source>
        <dbReference type="EMBL" id="CAF3693610.1"/>
    </source>
</evidence>
<evidence type="ECO:0000259" key="2">
    <source>
        <dbReference type="Pfam" id="PF16158"/>
    </source>
</evidence>
<gene>
    <name evidence="4" type="ORF">GPM918_LOCUS21845</name>
    <name evidence="3" type="ORF">OVA965_LOCUS10333</name>
    <name evidence="6" type="ORF">SRO942_LOCUS21842</name>
    <name evidence="5" type="ORF">TMI583_LOCUS10329</name>
</gene>
<dbReference type="InterPro" id="IPR013783">
    <property type="entry name" value="Ig-like_fold"/>
</dbReference>
<dbReference type="OrthoDB" id="661148at2759"/>
<proteinExistence type="predicted"/>
<reference evidence="4" key="1">
    <citation type="submission" date="2021-02" db="EMBL/GenBank/DDBJ databases">
        <authorList>
            <person name="Nowell W R."/>
        </authorList>
    </citation>
    <scope>NUCLEOTIDE SEQUENCE</scope>
</reference>
<dbReference type="CDD" id="cd14349">
    <property type="entry name" value="UBA_CF106"/>
    <property type="match status" value="1"/>
</dbReference>
<feature type="compositionally biased region" description="Low complexity" evidence="1">
    <location>
        <begin position="284"/>
        <end position="299"/>
    </location>
</feature>
<dbReference type="InterPro" id="IPR039517">
    <property type="entry name" value="C6orf106_UBA-like"/>
</dbReference>
<feature type="region of interest" description="Disordered" evidence="1">
    <location>
        <begin position="283"/>
        <end position="308"/>
    </location>
</feature>
<dbReference type="PANTHER" id="PTHR20930">
    <property type="entry name" value="OVARIAN CARCINOMA ANTIGEN CA125-RELATED"/>
    <property type="match status" value="1"/>
</dbReference>
<dbReference type="GO" id="GO:0000407">
    <property type="term" value="C:phagophore assembly site"/>
    <property type="evidence" value="ECO:0007669"/>
    <property type="project" value="TreeGrafter"/>
</dbReference>
<dbReference type="Pfam" id="PF14555">
    <property type="entry name" value="UBA_4"/>
    <property type="match status" value="1"/>
</dbReference>
<dbReference type="Proteomes" id="UP000681722">
    <property type="component" value="Unassembled WGS sequence"/>
</dbReference>
<protein>
    <recommendedName>
        <fullName evidence="2">Nbr1 FW domain-containing protein</fullName>
    </recommendedName>
</protein>
<sequence>MDVDSESTATPTPGGTSFLDAKFLESFRSFTTDDREHLINQFRTLTNAQLTNDGIGFFLDMNNWNLNAAIVAYYDFEQPSDKFPMMKFVADVTVGEGEAVPPSTRFTKTWRIENSGSEPWPSSCVLKFVNGDRLQERDETYVGSLAPSQQTNVSIDMTSPIGPGMYKSQWRLFTSAGVPFGDPIWLIASVEEGGLLGITQQLSALGGSSSNDNDDNMMMGHQTHLPYNSVIHSSISEHNNNNNSNPFQMTKTHSIHSDGNSTSNVSEWRNYPIMSVEEFSRTANLNQNPSTTNTSTNATIEDNSLDTF</sequence>
<dbReference type="EMBL" id="CAJNOQ010007310">
    <property type="protein sequence ID" value="CAF1164304.1"/>
    <property type="molecule type" value="Genomic_DNA"/>
</dbReference>
<dbReference type="Gene3D" id="1.10.8.10">
    <property type="entry name" value="DNA helicase RuvA subunit, C-terminal domain"/>
    <property type="match status" value="1"/>
</dbReference>
<organism evidence="4 7">
    <name type="scientific">Didymodactylos carnosus</name>
    <dbReference type="NCBI Taxonomy" id="1234261"/>
    <lineage>
        <taxon>Eukaryota</taxon>
        <taxon>Metazoa</taxon>
        <taxon>Spiralia</taxon>
        <taxon>Gnathifera</taxon>
        <taxon>Rotifera</taxon>
        <taxon>Eurotatoria</taxon>
        <taxon>Bdelloidea</taxon>
        <taxon>Philodinida</taxon>
        <taxon>Philodinidae</taxon>
        <taxon>Didymodactylos</taxon>
    </lineage>
</organism>
<dbReference type="PANTHER" id="PTHR20930:SF0">
    <property type="entry name" value="PROTEIN ILRUN"/>
    <property type="match status" value="1"/>
</dbReference>
<dbReference type="AlphaFoldDB" id="A0A814TMS1"/>
<dbReference type="Proteomes" id="UP000677228">
    <property type="component" value="Unassembled WGS sequence"/>
</dbReference>
<feature type="domain" description="Nbr1 FW" evidence="2">
    <location>
        <begin position="93"/>
        <end position="189"/>
    </location>
</feature>
<dbReference type="Proteomes" id="UP000682733">
    <property type="component" value="Unassembled WGS sequence"/>
</dbReference>
<dbReference type="CDD" id="cd14947">
    <property type="entry name" value="NBR1_like"/>
    <property type="match status" value="1"/>
</dbReference>
<evidence type="ECO:0000313" key="6">
    <source>
        <dbReference type="EMBL" id="CAF3927896.1"/>
    </source>
</evidence>
<evidence type="ECO:0000313" key="3">
    <source>
        <dbReference type="EMBL" id="CAF0915216.1"/>
    </source>
</evidence>
<accession>A0A814TMS1</accession>
<dbReference type="Pfam" id="PF16158">
    <property type="entry name" value="N_BRCA1_IG"/>
    <property type="match status" value="1"/>
</dbReference>
<dbReference type="Proteomes" id="UP000663829">
    <property type="component" value="Unassembled WGS sequence"/>
</dbReference>
<evidence type="ECO:0000256" key="1">
    <source>
        <dbReference type="SAM" id="MobiDB-lite"/>
    </source>
</evidence>
<evidence type="ECO:0000313" key="7">
    <source>
        <dbReference type="Proteomes" id="UP000663829"/>
    </source>
</evidence>
<dbReference type="Gene3D" id="2.60.40.10">
    <property type="entry name" value="Immunoglobulins"/>
    <property type="match status" value="1"/>
</dbReference>
<keyword evidence="7" id="KW-1185">Reference proteome</keyword>
<evidence type="ECO:0000313" key="4">
    <source>
        <dbReference type="EMBL" id="CAF1164304.1"/>
    </source>
</evidence>
<dbReference type="InterPro" id="IPR032350">
    <property type="entry name" value="Nbr1_FW"/>
</dbReference>
<comment type="caution">
    <text evidence="4">The sequence shown here is derived from an EMBL/GenBank/DDBJ whole genome shotgun (WGS) entry which is preliminary data.</text>
</comment>
<dbReference type="EMBL" id="CAJOBA010003808">
    <property type="protein sequence ID" value="CAF3693610.1"/>
    <property type="molecule type" value="Genomic_DNA"/>
</dbReference>
<dbReference type="EMBL" id="CAJOBC010007309">
    <property type="protein sequence ID" value="CAF3927896.1"/>
    <property type="molecule type" value="Genomic_DNA"/>
</dbReference>
<dbReference type="GO" id="GO:0016236">
    <property type="term" value="P:macroautophagy"/>
    <property type="evidence" value="ECO:0007669"/>
    <property type="project" value="TreeGrafter"/>
</dbReference>
<dbReference type="EMBL" id="CAJNOK010003807">
    <property type="protein sequence ID" value="CAF0915216.1"/>
    <property type="molecule type" value="Genomic_DNA"/>
</dbReference>
<name>A0A814TMS1_9BILA</name>